<protein>
    <recommendedName>
        <fullName evidence="11">Protein FAM92A1</fullName>
    </recommendedName>
</protein>
<keyword evidence="10" id="KW-1185">Reference proteome</keyword>
<dbReference type="Proteomes" id="UP001497644">
    <property type="component" value="Chromosome 8"/>
</dbReference>
<evidence type="ECO:0000313" key="10">
    <source>
        <dbReference type="Proteomes" id="UP001497644"/>
    </source>
</evidence>
<comment type="similarity">
    <text evidence="7">Belongs to the CIBAR family.</text>
</comment>
<evidence type="ECO:0000313" key="9">
    <source>
        <dbReference type="EMBL" id="CAL1688465.1"/>
    </source>
</evidence>
<dbReference type="InterPro" id="IPR009602">
    <property type="entry name" value="CBAR/FAM92"/>
</dbReference>
<keyword evidence="5" id="KW-0206">Cytoskeleton</keyword>
<accession>A0AAV2PA16</accession>
<feature type="compositionally biased region" description="Polar residues" evidence="8">
    <location>
        <begin position="293"/>
        <end position="302"/>
    </location>
</feature>
<dbReference type="InterPro" id="IPR027267">
    <property type="entry name" value="AH/BAR_dom_sf"/>
</dbReference>
<comment type="subcellular location">
    <subcellularLocation>
        <location evidence="1">Cell projection</location>
        <location evidence="1">Cilium</location>
    </subcellularLocation>
    <subcellularLocation>
        <location evidence="2">Cytoplasm</location>
        <location evidence="2">Cytoskeleton</location>
    </subcellularLocation>
</comment>
<evidence type="ECO:0000256" key="3">
    <source>
        <dbReference type="ARBA" id="ARBA00022490"/>
    </source>
</evidence>
<feature type="compositionally biased region" description="Acidic residues" evidence="8">
    <location>
        <begin position="306"/>
        <end position="316"/>
    </location>
</feature>
<dbReference type="CDD" id="cd07598">
    <property type="entry name" value="BAR_FAM92"/>
    <property type="match status" value="1"/>
</dbReference>
<dbReference type="Pfam" id="PF06730">
    <property type="entry name" value="FAM92"/>
    <property type="match status" value="1"/>
</dbReference>
<proteinExistence type="inferred from homology"/>
<gene>
    <name evidence="9" type="ORF">LPLAT_LOCUS13528</name>
</gene>
<keyword evidence="6" id="KW-0966">Cell projection</keyword>
<keyword evidence="3" id="KW-0963">Cytoplasm</keyword>
<dbReference type="PANTHER" id="PTHR21223">
    <property type="entry name" value="CBY1-INTERACTING BAR DOMAIN-CONTAINING PROTEIN HOMOLOG"/>
    <property type="match status" value="1"/>
</dbReference>
<evidence type="ECO:0000256" key="6">
    <source>
        <dbReference type="ARBA" id="ARBA00023273"/>
    </source>
</evidence>
<dbReference type="InterPro" id="IPR035590">
    <property type="entry name" value="BAR_CBAR1/2"/>
</dbReference>
<dbReference type="AlphaFoldDB" id="A0AAV2PA16"/>
<sequence length="369" mass="41954">MLRARSQSSVYEQEAKFVQDRITGVEKHFAELCTIFAAFTRKAARLRDKSDELAKIIQTYADSEIINRSLSAGLANFSVTLSVLGDYRDAEVQRLDAKIIAPLSQYATICKHARDDVKNTFAARDKELTRRRHLDKVRERNPRNHQMISQAKSELMKASVEVSRVVKGLEEQIDSFERRKLHDLKSILLDFITVELSFHTKALELLTKAYQDVASIDGMKDLEDFQIARGEMNGEFRETMRVPDSVARLDTVSRTSFRQAYSLTNLANRFVSSPVTSQKSSNREAESADSVRTGFTNSSESVQVEEYADSTEETESESIREKPRKVSRHSGCKVKKRFILKPVPAIPTCQKSLISSIIYRIPSKMNKTK</sequence>
<evidence type="ECO:0008006" key="11">
    <source>
        <dbReference type="Google" id="ProtNLM"/>
    </source>
</evidence>
<evidence type="ECO:0000256" key="8">
    <source>
        <dbReference type="SAM" id="MobiDB-lite"/>
    </source>
</evidence>
<dbReference type="Gene3D" id="1.20.1270.60">
    <property type="entry name" value="Arfaptin homology (AH) domain/BAR domain"/>
    <property type="match status" value="1"/>
</dbReference>
<reference evidence="9" key="1">
    <citation type="submission" date="2024-04" db="EMBL/GenBank/DDBJ databases">
        <authorList>
            <consortium name="Molecular Ecology Group"/>
        </authorList>
    </citation>
    <scope>NUCLEOTIDE SEQUENCE</scope>
</reference>
<feature type="region of interest" description="Disordered" evidence="8">
    <location>
        <begin position="274"/>
        <end position="326"/>
    </location>
</feature>
<dbReference type="SUPFAM" id="SSF103657">
    <property type="entry name" value="BAR/IMD domain-like"/>
    <property type="match status" value="1"/>
</dbReference>
<evidence type="ECO:0000256" key="7">
    <source>
        <dbReference type="ARBA" id="ARBA00029449"/>
    </source>
</evidence>
<dbReference type="GO" id="GO:0060271">
    <property type="term" value="P:cilium assembly"/>
    <property type="evidence" value="ECO:0007669"/>
    <property type="project" value="InterPro"/>
</dbReference>
<dbReference type="GO" id="GO:0035869">
    <property type="term" value="C:ciliary transition zone"/>
    <property type="evidence" value="ECO:0007669"/>
    <property type="project" value="TreeGrafter"/>
</dbReference>
<dbReference type="EMBL" id="OZ034831">
    <property type="protein sequence ID" value="CAL1688465.1"/>
    <property type="molecule type" value="Genomic_DNA"/>
</dbReference>
<evidence type="ECO:0000256" key="2">
    <source>
        <dbReference type="ARBA" id="ARBA00004245"/>
    </source>
</evidence>
<name>A0AAV2PA16_9HYME</name>
<evidence type="ECO:0000256" key="5">
    <source>
        <dbReference type="ARBA" id="ARBA00023212"/>
    </source>
</evidence>
<evidence type="ECO:0000256" key="1">
    <source>
        <dbReference type="ARBA" id="ARBA00004138"/>
    </source>
</evidence>
<keyword evidence="4" id="KW-0970">Cilium biogenesis/degradation</keyword>
<dbReference type="GO" id="GO:0036064">
    <property type="term" value="C:ciliary basal body"/>
    <property type="evidence" value="ECO:0007669"/>
    <property type="project" value="TreeGrafter"/>
</dbReference>
<dbReference type="PANTHER" id="PTHR21223:SF2">
    <property type="entry name" value="CBY1-INTERACTING BAR DOMAIN-CONTAINING PROTEIN HOMOLOG"/>
    <property type="match status" value="1"/>
</dbReference>
<evidence type="ECO:0000256" key="4">
    <source>
        <dbReference type="ARBA" id="ARBA00022794"/>
    </source>
</evidence>
<organism evidence="9 10">
    <name type="scientific">Lasius platythorax</name>
    <dbReference type="NCBI Taxonomy" id="488582"/>
    <lineage>
        <taxon>Eukaryota</taxon>
        <taxon>Metazoa</taxon>
        <taxon>Ecdysozoa</taxon>
        <taxon>Arthropoda</taxon>
        <taxon>Hexapoda</taxon>
        <taxon>Insecta</taxon>
        <taxon>Pterygota</taxon>
        <taxon>Neoptera</taxon>
        <taxon>Endopterygota</taxon>
        <taxon>Hymenoptera</taxon>
        <taxon>Apocrita</taxon>
        <taxon>Aculeata</taxon>
        <taxon>Formicoidea</taxon>
        <taxon>Formicidae</taxon>
        <taxon>Formicinae</taxon>
        <taxon>Lasius</taxon>
        <taxon>Lasius</taxon>
    </lineage>
</organism>